<dbReference type="SUPFAM" id="SSF143865">
    <property type="entry name" value="CorA soluble domain-like"/>
    <property type="match status" value="1"/>
</dbReference>
<dbReference type="RefSeq" id="WP_007200218.1">
    <property type="nucleotide sequence ID" value="NZ_AKKV01000005.1"/>
</dbReference>
<dbReference type="PANTHER" id="PTHR46494">
    <property type="entry name" value="CORA FAMILY METAL ION TRANSPORTER (EUROFUNG)"/>
    <property type="match status" value="1"/>
</dbReference>
<keyword evidence="8" id="KW-0406">Ion transport</keyword>
<dbReference type="eggNOG" id="COG0598">
    <property type="taxonomic scope" value="Bacteria"/>
</dbReference>
<reference evidence="13 14" key="1">
    <citation type="journal article" date="2012" name="J. Bacteriol.">
        <title>Genome of Bacillus macauensis ZFHKF-1, a Long-Chain-Forming Bacterium.</title>
        <authorList>
            <person name="Cai L."/>
            <person name="Zhang T."/>
        </authorList>
    </citation>
    <scope>NUCLEOTIDE SEQUENCE [LARGE SCALE GENOMIC DNA]</scope>
    <source>
        <strain evidence="13 14">ZFHKF-1</strain>
    </source>
</reference>
<dbReference type="GO" id="GO:0005886">
    <property type="term" value="C:plasma membrane"/>
    <property type="evidence" value="ECO:0007669"/>
    <property type="project" value="UniProtKB-SubCell"/>
</dbReference>
<keyword evidence="7 12" id="KW-1133">Transmembrane helix</keyword>
<dbReference type="GO" id="GO:0015095">
    <property type="term" value="F:magnesium ion transmembrane transporter activity"/>
    <property type="evidence" value="ECO:0007669"/>
    <property type="project" value="TreeGrafter"/>
</dbReference>
<feature type="transmembrane region" description="Helical" evidence="12">
    <location>
        <begin position="265"/>
        <end position="285"/>
    </location>
</feature>
<evidence type="ECO:0000256" key="11">
    <source>
        <dbReference type="ARBA" id="ARBA00045497"/>
    </source>
</evidence>
<comment type="similarity">
    <text evidence="2">Belongs to the CorA metal ion transporter (MIT) (TC 1.A.35) family.</text>
</comment>
<dbReference type="PANTHER" id="PTHR46494:SF2">
    <property type="entry name" value="MAGNESIUM TRANSPORT PROTEIN CORA"/>
    <property type="match status" value="1"/>
</dbReference>
<evidence type="ECO:0000256" key="4">
    <source>
        <dbReference type="ARBA" id="ARBA00022475"/>
    </source>
</evidence>
<dbReference type="SUPFAM" id="SSF144083">
    <property type="entry name" value="Magnesium transport protein CorA, transmembrane region"/>
    <property type="match status" value="1"/>
</dbReference>
<evidence type="ECO:0000256" key="7">
    <source>
        <dbReference type="ARBA" id="ARBA00022989"/>
    </source>
</evidence>
<name>I8UKK5_9BACL</name>
<evidence type="ECO:0000256" key="3">
    <source>
        <dbReference type="ARBA" id="ARBA00022448"/>
    </source>
</evidence>
<evidence type="ECO:0000256" key="9">
    <source>
        <dbReference type="ARBA" id="ARBA00023136"/>
    </source>
</evidence>
<keyword evidence="9 12" id="KW-0472">Membrane</keyword>
<protein>
    <submittedName>
        <fullName evidence="13">Mg2+ transporter protein, CorA-like protein</fullName>
    </submittedName>
</protein>
<evidence type="ECO:0000256" key="2">
    <source>
        <dbReference type="ARBA" id="ARBA00009765"/>
    </source>
</evidence>
<dbReference type="Proteomes" id="UP000004080">
    <property type="component" value="Unassembled WGS sequence"/>
</dbReference>
<dbReference type="InterPro" id="IPR045861">
    <property type="entry name" value="CorA_cytoplasmic_dom"/>
</dbReference>
<dbReference type="InterPro" id="IPR045863">
    <property type="entry name" value="CorA_TM1_TM2"/>
</dbReference>
<dbReference type="GO" id="GO:0000287">
    <property type="term" value="F:magnesium ion binding"/>
    <property type="evidence" value="ECO:0007669"/>
    <property type="project" value="TreeGrafter"/>
</dbReference>
<evidence type="ECO:0000256" key="8">
    <source>
        <dbReference type="ARBA" id="ARBA00023065"/>
    </source>
</evidence>
<gene>
    <name evidence="13" type="ORF">A374_00535</name>
</gene>
<dbReference type="EMBL" id="AKKV01000005">
    <property type="protein sequence ID" value="EIT87415.1"/>
    <property type="molecule type" value="Genomic_DNA"/>
</dbReference>
<dbReference type="GO" id="GO:0050897">
    <property type="term" value="F:cobalt ion binding"/>
    <property type="evidence" value="ECO:0007669"/>
    <property type="project" value="TreeGrafter"/>
</dbReference>
<evidence type="ECO:0000313" key="13">
    <source>
        <dbReference type="EMBL" id="EIT87415.1"/>
    </source>
</evidence>
<dbReference type="AlphaFoldDB" id="I8UKK5"/>
<comment type="function">
    <text evidence="11">Mediates influx of magnesium ions. Alternates between open and closed states. Activated by low cytoplasmic Mg(2+) levels. Inactive when cytoplasmic Mg(2+) levels are high.</text>
</comment>
<evidence type="ECO:0000256" key="1">
    <source>
        <dbReference type="ARBA" id="ARBA00004651"/>
    </source>
</evidence>
<dbReference type="STRING" id="1196324.A374_00535"/>
<dbReference type="InterPro" id="IPR002523">
    <property type="entry name" value="MgTranspt_CorA/ZnTranspt_ZntB"/>
</dbReference>
<dbReference type="PATRIC" id="fig|1196324.3.peg.110"/>
<keyword evidence="14" id="KW-1185">Reference proteome</keyword>
<evidence type="ECO:0000313" key="14">
    <source>
        <dbReference type="Proteomes" id="UP000004080"/>
    </source>
</evidence>
<evidence type="ECO:0000256" key="12">
    <source>
        <dbReference type="SAM" id="Phobius"/>
    </source>
</evidence>
<evidence type="ECO:0000256" key="5">
    <source>
        <dbReference type="ARBA" id="ARBA00022692"/>
    </source>
</evidence>
<dbReference type="CDD" id="cd12821">
    <property type="entry name" value="EcCorA_ZntB-like"/>
    <property type="match status" value="1"/>
</dbReference>
<comment type="caution">
    <text evidence="13">The sequence shown here is derived from an EMBL/GenBank/DDBJ whole genome shotgun (WGS) entry which is preliminary data.</text>
</comment>
<accession>I8UKK5</accession>
<dbReference type="GO" id="GO:0015087">
    <property type="term" value="F:cobalt ion transmembrane transporter activity"/>
    <property type="evidence" value="ECO:0007669"/>
    <property type="project" value="TreeGrafter"/>
</dbReference>
<keyword evidence="6" id="KW-0460">Magnesium</keyword>
<evidence type="ECO:0000256" key="6">
    <source>
        <dbReference type="ARBA" id="ARBA00022842"/>
    </source>
</evidence>
<evidence type="ECO:0000256" key="10">
    <source>
        <dbReference type="ARBA" id="ARBA00034269"/>
    </source>
</evidence>
<comment type="catalytic activity">
    <reaction evidence="10">
        <text>Mg(2+)(in) = Mg(2+)(out)</text>
        <dbReference type="Rhea" id="RHEA:29827"/>
        <dbReference type="ChEBI" id="CHEBI:18420"/>
    </reaction>
</comment>
<organism evidence="13 14">
    <name type="scientific">Fictibacillus macauensis ZFHKF-1</name>
    <dbReference type="NCBI Taxonomy" id="1196324"/>
    <lineage>
        <taxon>Bacteria</taxon>
        <taxon>Bacillati</taxon>
        <taxon>Bacillota</taxon>
        <taxon>Bacilli</taxon>
        <taxon>Bacillales</taxon>
        <taxon>Fictibacillaceae</taxon>
        <taxon>Fictibacillus</taxon>
    </lineage>
</organism>
<keyword evidence="4" id="KW-1003">Cell membrane</keyword>
<sequence>MKHTFSNWTWHDEVDWGFVDQSEEPLFHEASCQEWIDKSKHTANNVLTVHVLEEPALSGSLIYQQSEQEEQMLFHFFVTEQQLITNAFYVNTMNKAEMIQRMKTCPTALEGFFVLLAQLLNHHLHGIDSFETQLKALQYNMRNNNSRTILENIYYLRQELLLWSDLTTPIEEIKRGAQEAFLESGTNQIEFQRTSLRIERTLSLINHYKQDIETMIHLEEVMSAHRGNEIMKTLTVVTVLFTPGMMLGSIWGMNFKNMPELDWKYGYVYALLAIVVTIAGVYGWLRWKGWTGDLLKNHHRKTRLLRKSTVKTSDTKE</sequence>
<keyword evidence="3" id="KW-0813">Transport</keyword>
<feature type="transmembrane region" description="Helical" evidence="12">
    <location>
        <begin position="233"/>
        <end position="253"/>
    </location>
</feature>
<comment type="subcellular location">
    <subcellularLocation>
        <location evidence="1">Cell membrane</location>
        <topology evidence="1">Multi-pass membrane protein</topology>
    </subcellularLocation>
</comment>
<dbReference type="FunFam" id="1.20.58.340:FF:000004">
    <property type="entry name" value="Magnesium transport protein CorA"/>
    <property type="match status" value="1"/>
</dbReference>
<proteinExistence type="inferred from homology"/>
<dbReference type="Gene3D" id="1.20.58.340">
    <property type="entry name" value="Magnesium transport protein CorA, transmembrane region"/>
    <property type="match status" value="2"/>
</dbReference>
<keyword evidence="5 12" id="KW-0812">Transmembrane</keyword>
<dbReference type="Pfam" id="PF01544">
    <property type="entry name" value="CorA"/>
    <property type="match status" value="1"/>
</dbReference>